<dbReference type="AlphaFoldDB" id="A0A8J5G890"/>
<accession>A0A8J5G890</accession>
<dbReference type="InterPro" id="IPR008547">
    <property type="entry name" value="DUF829_TMEM53"/>
</dbReference>
<evidence type="ECO:0008006" key="9">
    <source>
        <dbReference type="Google" id="ProtNLM"/>
    </source>
</evidence>
<dbReference type="SUPFAM" id="SSF53474">
    <property type="entry name" value="alpha/beta-Hydrolases"/>
    <property type="match status" value="1"/>
</dbReference>
<proteinExistence type="inferred from homology"/>
<evidence type="ECO:0000313" key="8">
    <source>
        <dbReference type="Proteomes" id="UP000734854"/>
    </source>
</evidence>
<reference evidence="7 8" key="1">
    <citation type="submission" date="2020-08" db="EMBL/GenBank/DDBJ databases">
        <title>Plant Genome Project.</title>
        <authorList>
            <person name="Zhang R.-G."/>
        </authorList>
    </citation>
    <scope>NUCLEOTIDE SEQUENCE [LARGE SCALE GENOMIC DNA]</scope>
    <source>
        <tissue evidence="7">Rhizome</tissue>
    </source>
</reference>
<dbReference type="PANTHER" id="PTHR12265:SF30">
    <property type="entry name" value="TRANSMEMBRANE PROTEIN 53"/>
    <property type="match status" value="1"/>
</dbReference>
<dbReference type="PANTHER" id="PTHR12265">
    <property type="entry name" value="TRANSMEMBRANE PROTEIN 53"/>
    <property type="match status" value="1"/>
</dbReference>
<keyword evidence="3" id="KW-1133">Transmembrane helix</keyword>
<keyword evidence="5" id="KW-0539">Nucleus</keyword>
<dbReference type="Proteomes" id="UP000734854">
    <property type="component" value="Unassembled WGS sequence"/>
</dbReference>
<name>A0A8J5G890_ZINOF</name>
<keyword evidence="8" id="KW-1185">Reference proteome</keyword>
<dbReference type="GO" id="GO:0005640">
    <property type="term" value="C:nuclear outer membrane"/>
    <property type="evidence" value="ECO:0007669"/>
    <property type="project" value="UniProtKB-SubCell"/>
</dbReference>
<evidence type="ECO:0000256" key="3">
    <source>
        <dbReference type="ARBA" id="ARBA00022989"/>
    </source>
</evidence>
<comment type="subcellular location">
    <subcellularLocation>
        <location evidence="6">Nucleus outer membrane</location>
        <topology evidence="6">Single-pass membrane protein</topology>
    </subcellularLocation>
</comment>
<protein>
    <recommendedName>
        <fullName evidence="9">Transmembrane protein 53</fullName>
    </recommendedName>
</protein>
<evidence type="ECO:0000313" key="7">
    <source>
        <dbReference type="EMBL" id="KAG6498343.1"/>
    </source>
</evidence>
<evidence type="ECO:0000256" key="2">
    <source>
        <dbReference type="ARBA" id="ARBA00022692"/>
    </source>
</evidence>
<evidence type="ECO:0000256" key="4">
    <source>
        <dbReference type="ARBA" id="ARBA00023136"/>
    </source>
</evidence>
<sequence length="437" mass="47845">MTSLLSMFIVFNSIPTVPMASFSGLLYRPLSAVAVVAVTAVSSALTEHGSSPFQTNQLYSVASAAAAPFPSSFLASNKYKPSSNVSESTFASSPFPIPFPAALFAPYQYAKLSSLQKQVESPPAIASSQSDVLYRWHLPHPTAYGISWMDQCSIAKSQTVVVLLGWLGARQKHLRRYADWYTSRGFHVVTFTFPMADVINYKVGGKVERDVEALAEHLVDWVSEEKGKKLVFHTFSNTGWLTYGVLLEKFREQDSSVIGNIKGCIVDSAPVAAPDAQVWASGFSAALLKKQSVATRRSDTRPTVSGLNIIESSSNLTTSPEPTVIESALLLVLEKFFKVVLNSSTINRRLCAVLDILTSEQPKCPQLYIYSSADQVIPAKSVESFVERQRRAGLEVRACDFLTSPHVDHFRNNPALYNSQLANFLDDCVLTCCKGSS</sequence>
<evidence type="ECO:0000256" key="1">
    <source>
        <dbReference type="ARBA" id="ARBA00007387"/>
    </source>
</evidence>
<keyword evidence="2" id="KW-0812">Transmembrane</keyword>
<dbReference type="Pfam" id="PF05705">
    <property type="entry name" value="DUF829"/>
    <property type="match status" value="1"/>
</dbReference>
<organism evidence="7 8">
    <name type="scientific">Zingiber officinale</name>
    <name type="common">Ginger</name>
    <name type="synonym">Amomum zingiber</name>
    <dbReference type="NCBI Taxonomy" id="94328"/>
    <lineage>
        <taxon>Eukaryota</taxon>
        <taxon>Viridiplantae</taxon>
        <taxon>Streptophyta</taxon>
        <taxon>Embryophyta</taxon>
        <taxon>Tracheophyta</taxon>
        <taxon>Spermatophyta</taxon>
        <taxon>Magnoliopsida</taxon>
        <taxon>Liliopsida</taxon>
        <taxon>Zingiberales</taxon>
        <taxon>Zingiberaceae</taxon>
        <taxon>Zingiber</taxon>
    </lineage>
</organism>
<evidence type="ECO:0000256" key="5">
    <source>
        <dbReference type="ARBA" id="ARBA00023242"/>
    </source>
</evidence>
<comment type="caution">
    <text evidence="7">The sequence shown here is derived from an EMBL/GenBank/DDBJ whole genome shotgun (WGS) entry which is preliminary data.</text>
</comment>
<keyword evidence="4" id="KW-0472">Membrane</keyword>
<comment type="similarity">
    <text evidence="1">Belongs to the TMEM53 family.</text>
</comment>
<dbReference type="EMBL" id="JACMSC010000012">
    <property type="protein sequence ID" value="KAG6498343.1"/>
    <property type="molecule type" value="Genomic_DNA"/>
</dbReference>
<evidence type="ECO:0000256" key="6">
    <source>
        <dbReference type="ARBA" id="ARBA00034303"/>
    </source>
</evidence>
<dbReference type="Gene3D" id="3.40.50.1820">
    <property type="entry name" value="alpha/beta hydrolase"/>
    <property type="match status" value="1"/>
</dbReference>
<gene>
    <name evidence="7" type="ORF">ZIOFF_046255</name>
</gene>
<dbReference type="InterPro" id="IPR029058">
    <property type="entry name" value="AB_hydrolase_fold"/>
</dbReference>